<keyword evidence="4" id="KW-1185">Reference proteome</keyword>
<proteinExistence type="predicted"/>
<protein>
    <recommendedName>
        <fullName evidence="5">DUF4148 domain-containing protein</fullName>
    </recommendedName>
</protein>
<feature type="signal peptide" evidence="2">
    <location>
        <begin position="1"/>
        <end position="20"/>
    </location>
</feature>
<dbReference type="AlphaFoldDB" id="A0A7W6D5M8"/>
<keyword evidence="2" id="KW-0732">Signal</keyword>
<feature type="region of interest" description="Disordered" evidence="1">
    <location>
        <begin position="28"/>
        <end position="70"/>
    </location>
</feature>
<feature type="chain" id="PRO_5030794427" description="DUF4148 domain-containing protein" evidence="2">
    <location>
        <begin position="21"/>
        <end position="83"/>
    </location>
</feature>
<dbReference type="Proteomes" id="UP000528964">
    <property type="component" value="Unassembled WGS sequence"/>
</dbReference>
<evidence type="ECO:0000313" key="3">
    <source>
        <dbReference type="EMBL" id="MBB3974577.1"/>
    </source>
</evidence>
<dbReference type="PROSITE" id="PS51257">
    <property type="entry name" value="PROKAR_LIPOPROTEIN"/>
    <property type="match status" value="1"/>
</dbReference>
<evidence type="ECO:0000313" key="4">
    <source>
        <dbReference type="Proteomes" id="UP000528964"/>
    </source>
</evidence>
<sequence length="83" mass="8801">MKTIIYAIGALALSCSMASAQGLASSAHSGYAPAVQSEQAAASSRHDVSVERTGSVRFERTRSYPAPQSTEEAIRWDANRNNG</sequence>
<comment type="caution">
    <text evidence="3">The sequence shown here is derived from an EMBL/GenBank/DDBJ whole genome shotgun (WGS) entry which is preliminary data.</text>
</comment>
<evidence type="ECO:0008006" key="5">
    <source>
        <dbReference type="Google" id="ProtNLM"/>
    </source>
</evidence>
<reference evidence="3 4" key="1">
    <citation type="submission" date="2020-08" db="EMBL/GenBank/DDBJ databases">
        <title>Genomic Encyclopedia of Type Strains, Phase IV (KMG-IV): sequencing the most valuable type-strain genomes for metagenomic binning, comparative biology and taxonomic classification.</title>
        <authorList>
            <person name="Goeker M."/>
        </authorList>
    </citation>
    <scope>NUCLEOTIDE SEQUENCE [LARGE SCALE GENOMIC DNA]</scope>
    <source>
        <strain evidence="3 4">DSM 25481</strain>
    </source>
</reference>
<name>A0A7W6D5M8_9HYPH</name>
<evidence type="ECO:0000256" key="1">
    <source>
        <dbReference type="SAM" id="MobiDB-lite"/>
    </source>
</evidence>
<accession>A0A7W6D5M8</accession>
<dbReference type="EMBL" id="JACIDR010000007">
    <property type="protein sequence ID" value="MBB3974577.1"/>
    <property type="molecule type" value="Genomic_DNA"/>
</dbReference>
<evidence type="ECO:0000256" key="2">
    <source>
        <dbReference type="SAM" id="SignalP"/>
    </source>
</evidence>
<organism evidence="3 4">
    <name type="scientific">Hansschlegelia beijingensis</name>
    <dbReference type="NCBI Taxonomy" id="1133344"/>
    <lineage>
        <taxon>Bacteria</taxon>
        <taxon>Pseudomonadati</taxon>
        <taxon>Pseudomonadota</taxon>
        <taxon>Alphaproteobacteria</taxon>
        <taxon>Hyphomicrobiales</taxon>
        <taxon>Methylopilaceae</taxon>
        <taxon>Hansschlegelia</taxon>
    </lineage>
</organism>
<gene>
    <name evidence="3" type="ORF">GGR24_003264</name>
</gene>
<dbReference type="RefSeq" id="WP_183396433.1">
    <property type="nucleotide sequence ID" value="NZ_JACIDR010000007.1"/>
</dbReference>